<evidence type="ECO:0000256" key="4">
    <source>
        <dbReference type="PROSITE-ProRule" id="PRU00335"/>
    </source>
</evidence>
<protein>
    <submittedName>
        <fullName evidence="6">TetR family transcriptional regulator</fullName>
    </submittedName>
    <submittedName>
        <fullName evidence="7">TetR/AcrR family transcriptional regulator</fullName>
    </submittedName>
</protein>
<dbReference type="InterPro" id="IPR036271">
    <property type="entry name" value="Tet_transcr_reg_TetR-rel_C_sf"/>
</dbReference>
<gene>
    <name evidence="7" type="primary">yezE</name>
    <name evidence="7" type="ORF">P5633_20565</name>
    <name evidence="6" type="ORF">SC09_Contig25orf00281</name>
</gene>
<evidence type="ECO:0000256" key="1">
    <source>
        <dbReference type="ARBA" id="ARBA00023015"/>
    </source>
</evidence>
<dbReference type="SUPFAM" id="SSF46689">
    <property type="entry name" value="Homeodomain-like"/>
    <property type="match status" value="1"/>
</dbReference>
<dbReference type="PROSITE" id="PS50977">
    <property type="entry name" value="HTH_TETR_2"/>
    <property type="match status" value="1"/>
</dbReference>
<dbReference type="InterPro" id="IPR001647">
    <property type="entry name" value="HTH_TetR"/>
</dbReference>
<proteinExistence type="predicted"/>
<keyword evidence="1" id="KW-0805">Transcription regulation</keyword>
<evidence type="ECO:0000313" key="6">
    <source>
        <dbReference type="EMBL" id="KIU10522.1"/>
    </source>
</evidence>
<dbReference type="EMBL" id="CP120576">
    <property type="protein sequence ID" value="WEY84610.1"/>
    <property type="molecule type" value="Genomic_DNA"/>
</dbReference>
<dbReference type="EMBL" id="JXBC01000004">
    <property type="protein sequence ID" value="KIU10522.1"/>
    <property type="molecule type" value="Genomic_DNA"/>
</dbReference>
<organism evidence="6 8">
    <name type="scientific">Bacillus subtilis</name>
    <dbReference type="NCBI Taxonomy" id="1423"/>
    <lineage>
        <taxon>Bacteria</taxon>
        <taxon>Bacillati</taxon>
        <taxon>Bacillota</taxon>
        <taxon>Bacilli</taxon>
        <taxon>Bacillales</taxon>
        <taxon>Bacillaceae</taxon>
        <taxon>Bacillus</taxon>
    </lineage>
</organism>
<evidence type="ECO:0000313" key="7">
    <source>
        <dbReference type="EMBL" id="WEY84610.1"/>
    </source>
</evidence>
<dbReference type="InterPro" id="IPR009057">
    <property type="entry name" value="Homeodomain-like_sf"/>
</dbReference>
<keyword evidence="3" id="KW-0804">Transcription</keyword>
<evidence type="ECO:0000256" key="3">
    <source>
        <dbReference type="ARBA" id="ARBA00023163"/>
    </source>
</evidence>
<accession>A0A0D1KWA7</accession>
<reference evidence="7" key="2">
    <citation type="submission" date="2023-03" db="EMBL/GenBank/DDBJ databases">
        <title>Complete genome sequences of 52 Bacillus and Priestia strains isolated from West-African fermentations and 26 reference strains from the DSMZ collection.</title>
        <authorList>
            <person name="Wiedenbein E.S."/>
            <person name="Canoy T.S."/>
            <person name="Hui Y."/>
            <person name="Parkouda C."/>
            <person name="Dawende C."/>
            <person name="Ametefe E."/>
            <person name="Jespersen L."/>
            <person name="Nielsen D.S."/>
        </authorList>
    </citation>
    <scope>NUCLEOTIDE SEQUENCE</scope>
    <source>
        <strain evidence="7">PRO56</strain>
    </source>
</reference>
<dbReference type="PANTHER" id="PTHR47506">
    <property type="entry name" value="TRANSCRIPTIONAL REGULATORY PROTEIN"/>
    <property type="match status" value="1"/>
</dbReference>
<feature type="domain" description="HTH tetR-type" evidence="5">
    <location>
        <begin position="6"/>
        <end position="66"/>
    </location>
</feature>
<feature type="DNA-binding region" description="H-T-H motif" evidence="4">
    <location>
        <begin position="29"/>
        <end position="48"/>
    </location>
</feature>
<dbReference type="Gene3D" id="1.10.10.60">
    <property type="entry name" value="Homeodomain-like"/>
    <property type="match status" value="1"/>
</dbReference>
<evidence type="ECO:0000256" key="2">
    <source>
        <dbReference type="ARBA" id="ARBA00023125"/>
    </source>
</evidence>
<dbReference type="Pfam" id="PF00440">
    <property type="entry name" value="TetR_N"/>
    <property type="match status" value="1"/>
</dbReference>
<evidence type="ECO:0000313" key="8">
    <source>
        <dbReference type="Proteomes" id="UP000032247"/>
    </source>
</evidence>
<dbReference type="STRING" id="483913.AN935_03615"/>
<dbReference type="PANTHER" id="PTHR47506:SF1">
    <property type="entry name" value="HTH-TYPE TRANSCRIPTIONAL REGULATOR YJDC"/>
    <property type="match status" value="1"/>
</dbReference>
<dbReference type="GO" id="GO:0003677">
    <property type="term" value="F:DNA binding"/>
    <property type="evidence" value="ECO:0007669"/>
    <property type="project" value="UniProtKB-UniRule"/>
</dbReference>
<name>A0A0D1KWA7_BACIU</name>
<reference evidence="6 8" key="1">
    <citation type="submission" date="2014-12" db="EMBL/GenBank/DDBJ databases">
        <title>Comparative genome analysis of Bacillus coagulans HM-08, Clostridium butyricum HM-68, Bacillus subtilis HM-66 and Bacillus licheniformis BL-09.</title>
        <authorList>
            <person name="Zhang H."/>
        </authorList>
    </citation>
    <scope>NUCLEOTIDE SEQUENCE [LARGE SCALE GENOMIC DNA]</scope>
    <source>
        <strain evidence="6 8">HM-66</strain>
    </source>
</reference>
<dbReference type="PATRIC" id="fig|1423.173.peg.2631"/>
<dbReference type="AlphaFoldDB" id="A0A0D1KWA7"/>
<keyword evidence="2 4" id="KW-0238">DNA-binding</keyword>
<dbReference type="SUPFAM" id="SSF48498">
    <property type="entry name" value="Tetracyclin repressor-like, C-terminal domain"/>
    <property type="match status" value="1"/>
</dbReference>
<dbReference type="Proteomes" id="UP000032247">
    <property type="component" value="Unassembled WGS sequence"/>
</dbReference>
<evidence type="ECO:0000259" key="5">
    <source>
        <dbReference type="PROSITE" id="PS50977"/>
    </source>
</evidence>
<dbReference type="Proteomes" id="UP001214898">
    <property type="component" value="Chromosome"/>
</dbReference>
<sequence>MGRNKEFDTALVLHRAIEVFGEYGYEGTSLQDLLSHLGIARQSLYDTYGTKRDLFLSAVKTYLEGKNTAVMERLEAPGSVKEAIRDIFQEGVNALRDSERAKACYIMNSAIEQIPHDPELARYFDRQSKQLEDAFYQALLRAKDQGELNGEDPDISALARYLNQSRLSLTFIAKVTADMDRLQDHVDVSLSVLD</sequence>
<dbReference type="Gene3D" id="1.10.357.10">
    <property type="entry name" value="Tetracycline Repressor, domain 2"/>
    <property type="match status" value="1"/>
</dbReference>